<protein>
    <recommendedName>
        <fullName evidence="1">F-box domain-containing protein</fullName>
    </recommendedName>
</protein>
<feature type="domain" description="F-box" evidence="1">
    <location>
        <begin position="5"/>
        <end position="46"/>
    </location>
</feature>
<dbReference type="InterPro" id="IPR036047">
    <property type="entry name" value="F-box-like_dom_sf"/>
</dbReference>
<name>A0A397TKK0_9GLOM</name>
<dbReference type="OrthoDB" id="550575at2759"/>
<sequence length="499" mass="58859">MSFYLPADCLNEIFEYLEDDKITLRSCLLVNRLWCEIVVRILWRNVWNFQYSVYKPYRRIHVPLTLIRTLISCLPNESKDLLYENEIFITNSTRKPSFFNYASFCKVLSIHEIDQMIQYVLEKHQSITSRKLSLNYNKYLLSQEILKMFMNEISSLKSLDYGSSCSKKVENIMFTYLPGAKNCLTDLTKLSCSSEIYSEFFYQISQICHNIQSLIIKFGDFISDGLADLITLQNNLKILTLQSYDEGNGICGIYSITSSLNKFSLSLTKLKIDNSYIPLSFISIFKNLQELSFFFEFKEGLEDFTQLQYVKFPNLKILRFLYEYPKAEILMKFLEINGKNLEELYIFDNDNSLNLAIAKFCPNLKTLFTIFMDDEIETLKILLKSCQYLESIKIWCGGGEYLNEKELLEIIAKYSPKNFYELKINYIYYTRSEIIPEDLESFFLNWKNRLPQKPLSLILIKNYESISLEVNEGNMEVIEKYKRLGVIKKIKIQEFEEEE</sequence>
<accession>A0A397TKK0</accession>
<dbReference type="AlphaFoldDB" id="A0A397TKK0"/>
<keyword evidence="3" id="KW-1185">Reference proteome</keyword>
<gene>
    <name evidence="2" type="ORF">C1645_856052</name>
</gene>
<dbReference type="EMBL" id="QKYT01000036">
    <property type="protein sequence ID" value="RIA97025.1"/>
    <property type="molecule type" value="Genomic_DNA"/>
</dbReference>
<evidence type="ECO:0000313" key="2">
    <source>
        <dbReference type="EMBL" id="RIA97025.1"/>
    </source>
</evidence>
<comment type="caution">
    <text evidence="2">The sequence shown here is derived from an EMBL/GenBank/DDBJ whole genome shotgun (WGS) entry which is preliminary data.</text>
</comment>
<dbReference type="SUPFAM" id="SSF81383">
    <property type="entry name" value="F-box domain"/>
    <property type="match status" value="1"/>
</dbReference>
<dbReference type="InterPro" id="IPR001810">
    <property type="entry name" value="F-box_dom"/>
</dbReference>
<dbReference type="Pfam" id="PF12937">
    <property type="entry name" value="F-box-like"/>
    <property type="match status" value="1"/>
</dbReference>
<reference evidence="2 3" key="1">
    <citation type="submission" date="2018-06" db="EMBL/GenBank/DDBJ databases">
        <title>Comparative genomics reveals the genomic features of Rhizophagus irregularis, R. cerebriforme, R. diaphanum and Gigaspora rosea, and their symbiotic lifestyle signature.</title>
        <authorList>
            <person name="Morin E."/>
            <person name="San Clemente H."/>
            <person name="Chen E.C.H."/>
            <person name="De La Providencia I."/>
            <person name="Hainaut M."/>
            <person name="Kuo A."/>
            <person name="Kohler A."/>
            <person name="Murat C."/>
            <person name="Tang N."/>
            <person name="Roy S."/>
            <person name="Loubradou J."/>
            <person name="Henrissat B."/>
            <person name="Grigoriev I.V."/>
            <person name="Corradi N."/>
            <person name="Roux C."/>
            <person name="Martin F.M."/>
        </authorList>
    </citation>
    <scope>NUCLEOTIDE SEQUENCE [LARGE SCALE GENOMIC DNA]</scope>
    <source>
        <strain evidence="2 3">DAOM 227022</strain>
    </source>
</reference>
<proteinExistence type="predicted"/>
<dbReference type="Proteomes" id="UP000265703">
    <property type="component" value="Unassembled WGS sequence"/>
</dbReference>
<evidence type="ECO:0000259" key="1">
    <source>
        <dbReference type="Pfam" id="PF12937"/>
    </source>
</evidence>
<evidence type="ECO:0000313" key="3">
    <source>
        <dbReference type="Proteomes" id="UP000265703"/>
    </source>
</evidence>
<organism evidence="2 3">
    <name type="scientific">Glomus cerebriforme</name>
    <dbReference type="NCBI Taxonomy" id="658196"/>
    <lineage>
        <taxon>Eukaryota</taxon>
        <taxon>Fungi</taxon>
        <taxon>Fungi incertae sedis</taxon>
        <taxon>Mucoromycota</taxon>
        <taxon>Glomeromycotina</taxon>
        <taxon>Glomeromycetes</taxon>
        <taxon>Glomerales</taxon>
        <taxon>Glomeraceae</taxon>
        <taxon>Glomus</taxon>
    </lineage>
</organism>
<dbReference type="InterPro" id="IPR032675">
    <property type="entry name" value="LRR_dom_sf"/>
</dbReference>
<dbReference type="Gene3D" id="3.80.10.10">
    <property type="entry name" value="Ribonuclease Inhibitor"/>
    <property type="match status" value="1"/>
</dbReference>
<dbReference type="SUPFAM" id="SSF52047">
    <property type="entry name" value="RNI-like"/>
    <property type="match status" value="1"/>
</dbReference>